<dbReference type="EMBL" id="CP070608">
    <property type="protein sequence ID" value="QSE97905.1"/>
    <property type="molecule type" value="Genomic_DNA"/>
</dbReference>
<accession>A0A974WH00</accession>
<dbReference type="AlphaFoldDB" id="A0A974WH00"/>
<dbReference type="Proteomes" id="UP000662783">
    <property type="component" value="Chromosome"/>
</dbReference>
<evidence type="ECO:0000313" key="2">
    <source>
        <dbReference type="Proteomes" id="UP000662783"/>
    </source>
</evidence>
<dbReference type="InterPro" id="IPR045607">
    <property type="entry name" value="DUF6452"/>
</dbReference>
<dbReference type="Pfam" id="PF20050">
    <property type="entry name" value="DUF6452"/>
    <property type="match status" value="1"/>
</dbReference>
<sequence length="153" mass="17069">MKKTSLFILLLISTLFSCDEPDCILQGGSKMKIGFYSVIDGTAQPLRINLLEVEGIDGSILENSNDTSDVVLPINPADSEIRLYFDTEFGLDTLIVGYKKTARLISEDCGTEVVYNGIEVIRSDFDSVRVFNASMETNFLQPELVNENIRVYN</sequence>
<dbReference type="PROSITE" id="PS51257">
    <property type="entry name" value="PROKAR_LIPOPROTEIN"/>
    <property type="match status" value="1"/>
</dbReference>
<keyword evidence="2" id="KW-1185">Reference proteome</keyword>
<organism evidence="1 2">
    <name type="scientific">Fulvivirga lutea</name>
    <dbReference type="NCBI Taxonomy" id="2810512"/>
    <lineage>
        <taxon>Bacteria</taxon>
        <taxon>Pseudomonadati</taxon>
        <taxon>Bacteroidota</taxon>
        <taxon>Cytophagia</taxon>
        <taxon>Cytophagales</taxon>
        <taxon>Fulvivirgaceae</taxon>
        <taxon>Fulvivirga</taxon>
    </lineage>
</organism>
<reference evidence="1" key="1">
    <citation type="submission" date="2021-02" db="EMBL/GenBank/DDBJ databases">
        <title>Fulvivirga sp. S481 isolated from sea water.</title>
        <authorList>
            <person name="Bae S.S."/>
            <person name="Baek K."/>
        </authorList>
    </citation>
    <scope>NUCLEOTIDE SEQUENCE</scope>
    <source>
        <strain evidence="1">S481</strain>
    </source>
</reference>
<dbReference type="RefSeq" id="WP_205722413.1">
    <property type="nucleotide sequence ID" value="NZ_CP070608.1"/>
</dbReference>
<gene>
    <name evidence="1" type="ORF">JR347_02120</name>
</gene>
<name>A0A974WH00_9BACT</name>
<protein>
    <submittedName>
        <fullName evidence="1">Uncharacterized protein</fullName>
    </submittedName>
</protein>
<proteinExistence type="predicted"/>
<evidence type="ECO:0000313" key="1">
    <source>
        <dbReference type="EMBL" id="QSE97905.1"/>
    </source>
</evidence>
<dbReference type="KEGG" id="fuv:JR347_02120"/>